<proteinExistence type="predicted"/>
<feature type="domain" description="SPOR" evidence="3">
    <location>
        <begin position="307"/>
        <end position="385"/>
    </location>
</feature>
<keyword evidence="5" id="KW-1185">Reference proteome</keyword>
<feature type="compositionally biased region" description="Pro residues" evidence="1">
    <location>
        <begin position="174"/>
        <end position="189"/>
    </location>
</feature>
<sequence>MTPLSLTESWEMEGRRLAPLLDGICSVVIAATDAALATSMALGVARAQGLRRRVAVADLIGEAPAIEALLTGDDPHGISDSFLYGVSLNKIARPMAGAENVFLMPSGTEAVAHDAVYANERWRRLAAGFHQVGALLVVVANPATPGFADLCAYVGALMPVGETVFPTPQGVPLIAPPAPPQPEPPPATPRPNAARARAAAAEDESSRRRRFLAIVAVLGSIAVAVGAFWPQIMARLPEPVAELITGKQREPDSTTVVVPPTPMDTSVRSDSAKRDSLLRDSTGTIIPTPDSIRAASPPLTVENAADSATASRYAVYFATANTRAAAMPDARVRALDAVALSPVAEGNEQWFRVTVGASSTRAQAESLLTKLRTQKIVGSGSIVSVPYALRLARNVTPTLIPTRLAELANRGIIAYALLQPDGSANVYTGAFESPTQATPLADSLRALRVAPVLVYRTGRAF</sequence>
<feature type="compositionally biased region" description="Low complexity" evidence="1">
    <location>
        <begin position="253"/>
        <end position="266"/>
    </location>
</feature>
<dbReference type="Gene3D" id="3.40.50.300">
    <property type="entry name" value="P-loop containing nucleotide triphosphate hydrolases"/>
    <property type="match status" value="1"/>
</dbReference>
<feature type="region of interest" description="Disordered" evidence="1">
    <location>
        <begin position="173"/>
        <end position="202"/>
    </location>
</feature>
<organism evidence="4 5">
    <name type="scientific">Gemmatimonas groenlandica</name>
    <dbReference type="NCBI Taxonomy" id="2732249"/>
    <lineage>
        <taxon>Bacteria</taxon>
        <taxon>Pseudomonadati</taxon>
        <taxon>Gemmatimonadota</taxon>
        <taxon>Gemmatimonadia</taxon>
        <taxon>Gemmatimonadales</taxon>
        <taxon>Gemmatimonadaceae</taxon>
        <taxon>Gemmatimonas</taxon>
    </lineage>
</organism>
<dbReference type="InterPro" id="IPR036680">
    <property type="entry name" value="SPOR-like_sf"/>
</dbReference>
<keyword evidence="2" id="KW-0812">Transmembrane</keyword>
<evidence type="ECO:0000256" key="2">
    <source>
        <dbReference type="SAM" id="Phobius"/>
    </source>
</evidence>
<evidence type="ECO:0000313" key="5">
    <source>
        <dbReference type="Proteomes" id="UP000500938"/>
    </source>
</evidence>
<reference evidence="4 5" key="1">
    <citation type="submission" date="2020-05" db="EMBL/GenBank/DDBJ databases">
        <title>Complete genome sequence of Gemmatimonas greenlandica TET16.</title>
        <authorList>
            <person name="Zeng Y."/>
        </authorList>
    </citation>
    <scope>NUCLEOTIDE SEQUENCE [LARGE SCALE GENOMIC DNA]</scope>
    <source>
        <strain evidence="4 5">TET16</strain>
    </source>
</reference>
<dbReference type="RefSeq" id="WP_171224955.1">
    <property type="nucleotide sequence ID" value="NZ_CP053085.1"/>
</dbReference>
<feature type="transmembrane region" description="Helical" evidence="2">
    <location>
        <begin position="211"/>
        <end position="229"/>
    </location>
</feature>
<dbReference type="AlphaFoldDB" id="A0A6M4IN88"/>
<dbReference type="InterPro" id="IPR027417">
    <property type="entry name" value="P-loop_NTPase"/>
</dbReference>
<protein>
    <submittedName>
        <fullName evidence="4">SPOR domain-containing protein</fullName>
    </submittedName>
</protein>
<evidence type="ECO:0000313" key="4">
    <source>
        <dbReference type="EMBL" id="QJR35525.1"/>
    </source>
</evidence>
<evidence type="ECO:0000256" key="1">
    <source>
        <dbReference type="SAM" id="MobiDB-lite"/>
    </source>
</evidence>
<gene>
    <name evidence="4" type="ORF">HKW67_08400</name>
</gene>
<accession>A0A6M4IN88</accession>
<dbReference type="Pfam" id="PF05036">
    <property type="entry name" value="SPOR"/>
    <property type="match status" value="1"/>
</dbReference>
<feature type="compositionally biased region" description="Low complexity" evidence="1">
    <location>
        <begin position="190"/>
        <end position="199"/>
    </location>
</feature>
<dbReference type="InterPro" id="IPR007730">
    <property type="entry name" value="SPOR-like_dom"/>
</dbReference>
<name>A0A6M4IN88_9BACT</name>
<dbReference type="Proteomes" id="UP000500938">
    <property type="component" value="Chromosome"/>
</dbReference>
<dbReference type="GO" id="GO:0042834">
    <property type="term" value="F:peptidoglycan binding"/>
    <property type="evidence" value="ECO:0007669"/>
    <property type="project" value="InterPro"/>
</dbReference>
<evidence type="ECO:0000259" key="3">
    <source>
        <dbReference type="PROSITE" id="PS51724"/>
    </source>
</evidence>
<dbReference type="Gene3D" id="3.30.70.1070">
    <property type="entry name" value="Sporulation related repeat"/>
    <property type="match status" value="1"/>
</dbReference>
<dbReference type="EMBL" id="CP053085">
    <property type="protein sequence ID" value="QJR35525.1"/>
    <property type="molecule type" value="Genomic_DNA"/>
</dbReference>
<dbReference type="KEGG" id="ggr:HKW67_08400"/>
<feature type="transmembrane region" description="Helical" evidence="2">
    <location>
        <begin position="20"/>
        <end position="45"/>
    </location>
</feature>
<dbReference type="PROSITE" id="PS51724">
    <property type="entry name" value="SPOR"/>
    <property type="match status" value="1"/>
</dbReference>
<feature type="region of interest" description="Disordered" evidence="1">
    <location>
        <begin position="251"/>
        <end position="274"/>
    </location>
</feature>
<keyword evidence="2" id="KW-1133">Transmembrane helix</keyword>
<keyword evidence="2" id="KW-0472">Membrane</keyword>